<keyword evidence="3" id="KW-1185">Reference proteome</keyword>
<evidence type="ECO:0000313" key="3">
    <source>
        <dbReference type="Proteomes" id="UP001295423"/>
    </source>
</evidence>
<accession>A0AAD2GE72</accession>
<dbReference type="Proteomes" id="UP001295423">
    <property type="component" value="Unassembled WGS sequence"/>
</dbReference>
<gene>
    <name evidence="2" type="ORF">CYCCA115_LOCUS23742</name>
</gene>
<comment type="caution">
    <text evidence="2">The sequence shown here is derived from an EMBL/GenBank/DDBJ whole genome shotgun (WGS) entry which is preliminary data.</text>
</comment>
<dbReference type="EMBL" id="CAKOGP040002424">
    <property type="protein sequence ID" value="CAJ1969504.1"/>
    <property type="molecule type" value="Genomic_DNA"/>
</dbReference>
<reference evidence="2" key="1">
    <citation type="submission" date="2023-08" db="EMBL/GenBank/DDBJ databases">
        <authorList>
            <person name="Audoor S."/>
            <person name="Bilcke G."/>
        </authorList>
    </citation>
    <scope>NUCLEOTIDE SEQUENCE</scope>
</reference>
<evidence type="ECO:0000256" key="1">
    <source>
        <dbReference type="SAM" id="MobiDB-lite"/>
    </source>
</evidence>
<proteinExistence type="predicted"/>
<evidence type="ECO:0000313" key="2">
    <source>
        <dbReference type="EMBL" id="CAJ1969504.1"/>
    </source>
</evidence>
<protein>
    <submittedName>
        <fullName evidence="2">Uncharacterized protein</fullName>
    </submittedName>
</protein>
<feature type="region of interest" description="Disordered" evidence="1">
    <location>
        <begin position="201"/>
        <end position="221"/>
    </location>
</feature>
<name>A0AAD2GE72_9STRA</name>
<dbReference type="AlphaFoldDB" id="A0AAD2GE72"/>
<organism evidence="2 3">
    <name type="scientific">Cylindrotheca closterium</name>
    <dbReference type="NCBI Taxonomy" id="2856"/>
    <lineage>
        <taxon>Eukaryota</taxon>
        <taxon>Sar</taxon>
        <taxon>Stramenopiles</taxon>
        <taxon>Ochrophyta</taxon>
        <taxon>Bacillariophyta</taxon>
        <taxon>Bacillariophyceae</taxon>
        <taxon>Bacillariophycidae</taxon>
        <taxon>Bacillariales</taxon>
        <taxon>Bacillariaceae</taxon>
        <taxon>Cylindrotheca</taxon>
    </lineage>
</organism>
<sequence length="221" mass="24342">MELSSCASFLAREMVRYAEAKAIFTFIIGVDHGEQQQQQQEAVLDSSVMMPPQAQAQAQSQQQHKMCLLLRLVSWDTTIATEASKNDGGLKYENVAKVVYEEVVDEMIDNNTSKADNTTTNNKSEDPSQWVWGGVNLCCILPGVKETGTANHQLDKVSTVRLQLPLDEYEIVKKDLHAKSNLFPKSIKDATILMKMGGAMGGTSSRSSGNTTMDLTVLPLR</sequence>
<feature type="compositionally biased region" description="Low complexity" evidence="1">
    <location>
        <begin position="202"/>
        <end position="212"/>
    </location>
</feature>